<organism evidence="1 2">
    <name type="scientific">Borrelia anserina BA2</name>
    <dbReference type="NCBI Taxonomy" id="1313293"/>
    <lineage>
        <taxon>Bacteria</taxon>
        <taxon>Pseudomonadati</taxon>
        <taxon>Spirochaetota</taxon>
        <taxon>Spirochaetia</taxon>
        <taxon>Spirochaetales</taxon>
        <taxon>Borreliaceae</taxon>
        <taxon>Borrelia</taxon>
    </lineage>
</organism>
<reference evidence="1 2" key="1">
    <citation type="submission" date="2013-04" db="EMBL/GenBank/DDBJ databases">
        <title>Comparative Genomics of Relapsing Fever Spirochetes.</title>
        <authorList>
            <person name="Schwan T.G."/>
            <person name="Raffel S.J."/>
            <person name="Porcella S.F."/>
            <person name="Martens C.A."/>
            <person name="Bruno D.P."/>
            <person name="Rickefs S.M."/>
            <person name="Barbian K.B."/>
        </authorList>
    </citation>
    <scope>NUCLEOTIDE SEQUENCE [LARGE SCALE GENOMIC DNA]</scope>
    <source>
        <strain evidence="1 2">BA2</strain>
    </source>
</reference>
<sequence length="30" mass="3770">MYILILFMLKKIKVCNEIDFYMCNILFVYF</sequence>
<dbReference type="EMBL" id="CP005829">
    <property type="protein sequence ID" value="AHH08434.1"/>
    <property type="molecule type" value="Genomic_DNA"/>
</dbReference>
<evidence type="ECO:0000313" key="2">
    <source>
        <dbReference type="Proteomes" id="UP000019262"/>
    </source>
</evidence>
<gene>
    <name evidence="1" type="ORF">BAN_0900009</name>
</gene>
<evidence type="ECO:0000313" key="1">
    <source>
        <dbReference type="EMBL" id="AHH08434.1"/>
    </source>
</evidence>
<accession>W5SMP4</accession>
<dbReference type="AlphaFoldDB" id="W5SMP4"/>
<dbReference type="HOGENOM" id="CLU_3402362_0_0_12"/>
<protein>
    <submittedName>
        <fullName evidence="1">Uncharacterized protein</fullName>
    </submittedName>
</protein>
<dbReference type="Proteomes" id="UP000019262">
    <property type="component" value="Chromosome"/>
</dbReference>
<name>W5SMP4_BORAN</name>
<proteinExistence type="predicted"/>